<reference evidence="2 3" key="1">
    <citation type="journal article" date="2018" name="PLoS Genet.">
        <title>Population sequencing reveals clonal diversity and ancestral inbreeding in the grapevine cultivar Chardonnay.</title>
        <authorList>
            <person name="Roach M.J."/>
            <person name="Johnson D.L."/>
            <person name="Bohlmann J."/>
            <person name="van Vuuren H.J."/>
            <person name="Jones S.J."/>
            <person name="Pretorius I.S."/>
            <person name="Schmidt S.A."/>
            <person name="Borneman A.R."/>
        </authorList>
    </citation>
    <scope>NUCLEOTIDE SEQUENCE [LARGE SCALE GENOMIC DNA]</scope>
    <source>
        <strain evidence="3">cv. Chardonnay</strain>
        <tissue evidence="2">Leaf</tissue>
    </source>
</reference>
<dbReference type="InterPro" id="IPR043128">
    <property type="entry name" value="Rev_trsase/Diguanyl_cyclase"/>
</dbReference>
<comment type="caution">
    <text evidence="2">The sequence shown here is derived from an EMBL/GenBank/DDBJ whole genome shotgun (WGS) entry which is preliminary data.</text>
</comment>
<protein>
    <submittedName>
        <fullName evidence="2">Retrovirus-related Pol polyprotein from transposon 412</fullName>
    </submittedName>
</protein>
<dbReference type="InterPro" id="IPR041577">
    <property type="entry name" value="RT_RNaseH_2"/>
</dbReference>
<sequence length="195" mass="22210">MRAYNMKLNPTKCAFGVSAGNFLGFMVTQRRIEVNPGQIKVVLETAIPNSKKELQHLTGRLAALGHFIARFIDKLRPFFLTLKGASTFGWTDECKQTFEIVKCYLTEPSILSNPKSSEQLCMYLAIYECAVSIVPFRHIQDKEQMLVDYVSKAMVNVETRYSRMEQTASTLRNATQKLCLYFQAHQVTVLTNQPL</sequence>
<dbReference type="InterPro" id="IPR043502">
    <property type="entry name" value="DNA/RNA_pol_sf"/>
</dbReference>
<evidence type="ECO:0000313" key="2">
    <source>
        <dbReference type="EMBL" id="RVW19415.1"/>
    </source>
</evidence>
<evidence type="ECO:0000313" key="3">
    <source>
        <dbReference type="Proteomes" id="UP000288805"/>
    </source>
</evidence>
<accession>A0A438C826</accession>
<name>A0A438C826_VITVI</name>
<dbReference type="Gene3D" id="3.30.70.270">
    <property type="match status" value="2"/>
</dbReference>
<gene>
    <name evidence="2" type="primary">POL_4</name>
    <name evidence="2" type="ORF">CK203_117332</name>
</gene>
<dbReference type="Proteomes" id="UP000288805">
    <property type="component" value="Unassembled WGS sequence"/>
</dbReference>
<dbReference type="AlphaFoldDB" id="A0A438C826"/>
<dbReference type="EMBL" id="QGNW01002483">
    <property type="protein sequence ID" value="RVW19415.1"/>
    <property type="molecule type" value="Genomic_DNA"/>
</dbReference>
<proteinExistence type="predicted"/>
<dbReference type="PANTHER" id="PTHR48475">
    <property type="entry name" value="RIBONUCLEASE H"/>
    <property type="match status" value="1"/>
</dbReference>
<organism evidence="2 3">
    <name type="scientific">Vitis vinifera</name>
    <name type="common">Grape</name>
    <dbReference type="NCBI Taxonomy" id="29760"/>
    <lineage>
        <taxon>Eukaryota</taxon>
        <taxon>Viridiplantae</taxon>
        <taxon>Streptophyta</taxon>
        <taxon>Embryophyta</taxon>
        <taxon>Tracheophyta</taxon>
        <taxon>Spermatophyta</taxon>
        <taxon>Magnoliopsida</taxon>
        <taxon>eudicotyledons</taxon>
        <taxon>Gunneridae</taxon>
        <taxon>Pentapetalae</taxon>
        <taxon>rosids</taxon>
        <taxon>Vitales</taxon>
        <taxon>Vitaceae</taxon>
        <taxon>Viteae</taxon>
        <taxon>Vitis</taxon>
    </lineage>
</organism>
<dbReference type="SUPFAM" id="SSF56672">
    <property type="entry name" value="DNA/RNA polymerases"/>
    <property type="match status" value="1"/>
</dbReference>
<feature type="domain" description="Reverse transcriptase/retrotransposon-derived protein RNase H-like" evidence="1">
    <location>
        <begin position="90"/>
        <end position="189"/>
    </location>
</feature>
<evidence type="ECO:0000259" key="1">
    <source>
        <dbReference type="Pfam" id="PF17919"/>
    </source>
</evidence>
<dbReference type="Pfam" id="PF17919">
    <property type="entry name" value="RT_RNaseH_2"/>
    <property type="match status" value="1"/>
</dbReference>
<dbReference type="PANTHER" id="PTHR48475:SF1">
    <property type="entry name" value="RNASE H TYPE-1 DOMAIN-CONTAINING PROTEIN"/>
    <property type="match status" value="1"/>
</dbReference>